<organism evidence="2 3">
    <name type="scientific">Flavimaribacter sediminis</name>
    <dbReference type="NCBI Taxonomy" id="2865987"/>
    <lineage>
        <taxon>Bacteria</taxon>
        <taxon>Pseudomonadati</taxon>
        <taxon>Pseudomonadota</taxon>
        <taxon>Alphaproteobacteria</taxon>
        <taxon>Hyphomicrobiales</taxon>
        <taxon>Rhizobiaceae</taxon>
        <taxon>Flavimaribacter</taxon>
    </lineage>
</organism>
<gene>
    <name evidence="2" type="ORF">K1W69_20325</name>
</gene>
<dbReference type="AlphaFoldDB" id="A0AAE2ZRI9"/>
<keyword evidence="1" id="KW-0732">Signal</keyword>
<protein>
    <submittedName>
        <fullName evidence="2">Uncharacterized protein</fullName>
    </submittedName>
</protein>
<sequence>MNKLTCLLVAVLVILTLSKATSASNEFSCSEVFLGMKEEKLIHIFDKYNIKYEVIDRNILKSADGKKLEITKYRIMSLPDKVISGTAIINGESGALYEFGISKDDTVSMIYCTYYAAI</sequence>
<reference evidence="2" key="1">
    <citation type="submission" date="2021-08" db="EMBL/GenBank/DDBJ databases">
        <title>Hoeflea bacterium WL0058 sp. nov., isolated from the sediment.</title>
        <authorList>
            <person name="Wang L."/>
            <person name="Zhang D."/>
        </authorList>
    </citation>
    <scope>NUCLEOTIDE SEQUENCE</scope>
    <source>
        <strain evidence="2">WL0058</strain>
    </source>
</reference>
<dbReference type="RefSeq" id="WP_220230272.1">
    <property type="nucleotide sequence ID" value="NZ_JAICBX010000004.1"/>
</dbReference>
<feature type="signal peptide" evidence="1">
    <location>
        <begin position="1"/>
        <end position="22"/>
    </location>
</feature>
<comment type="caution">
    <text evidence="2">The sequence shown here is derived from an EMBL/GenBank/DDBJ whole genome shotgun (WGS) entry which is preliminary data.</text>
</comment>
<name>A0AAE2ZRI9_9HYPH</name>
<keyword evidence="3" id="KW-1185">Reference proteome</keyword>
<feature type="chain" id="PRO_5041912241" evidence="1">
    <location>
        <begin position="23"/>
        <end position="118"/>
    </location>
</feature>
<proteinExistence type="predicted"/>
<evidence type="ECO:0000313" key="3">
    <source>
        <dbReference type="Proteomes" id="UP001196509"/>
    </source>
</evidence>
<evidence type="ECO:0000313" key="2">
    <source>
        <dbReference type="EMBL" id="MBW8639550.1"/>
    </source>
</evidence>
<dbReference type="EMBL" id="JAICBX010000004">
    <property type="protein sequence ID" value="MBW8639550.1"/>
    <property type="molecule type" value="Genomic_DNA"/>
</dbReference>
<evidence type="ECO:0000256" key="1">
    <source>
        <dbReference type="SAM" id="SignalP"/>
    </source>
</evidence>
<dbReference type="Proteomes" id="UP001196509">
    <property type="component" value="Unassembled WGS sequence"/>
</dbReference>
<accession>A0AAE2ZRI9</accession>